<feature type="chain" id="PRO_5045724621" evidence="1">
    <location>
        <begin position="23"/>
        <end position="200"/>
    </location>
</feature>
<dbReference type="Pfam" id="PF07589">
    <property type="entry name" value="PEP-CTERM"/>
    <property type="match status" value="1"/>
</dbReference>
<keyword evidence="1" id="KW-0732">Signal</keyword>
<accession>A0ABT1ZJY1</accession>
<name>A0ABT1ZJY1_9BURK</name>
<dbReference type="Proteomes" id="UP001204151">
    <property type="component" value="Unassembled WGS sequence"/>
</dbReference>
<proteinExistence type="predicted"/>
<dbReference type="RefSeq" id="WP_258814736.1">
    <property type="nucleotide sequence ID" value="NZ_JANUGW010000001.1"/>
</dbReference>
<dbReference type="SUPFAM" id="SSF49785">
    <property type="entry name" value="Galactose-binding domain-like"/>
    <property type="match status" value="1"/>
</dbReference>
<feature type="domain" description="Ice-binding protein C-terminal" evidence="2">
    <location>
        <begin position="175"/>
        <end position="198"/>
    </location>
</feature>
<dbReference type="Gene3D" id="2.60.120.260">
    <property type="entry name" value="Galactose-binding domain-like"/>
    <property type="match status" value="1"/>
</dbReference>
<dbReference type="InterPro" id="IPR013424">
    <property type="entry name" value="Ice-binding_C"/>
</dbReference>
<feature type="signal peptide" evidence="1">
    <location>
        <begin position="1"/>
        <end position="22"/>
    </location>
</feature>
<comment type="caution">
    <text evidence="3">The sequence shown here is derived from an EMBL/GenBank/DDBJ whole genome shotgun (WGS) entry which is preliminary data.</text>
</comment>
<dbReference type="NCBIfam" id="TIGR02595">
    <property type="entry name" value="PEP_CTERM"/>
    <property type="match status" value="1"/>
</dbReference>
<evidence type="ECO:0000313" key="4">
    <source>
        <dbReference type="Proteomes" id="UP001204151"/>
    </source>
</evidence>
<sequence length="200" mass="21118">MATLKRIASILTLVLMPLAANATPSITNGSFETGDLTGWSGTATTDGYGYNAFGTTYGSGMDGTHWMWLAGYELGRTLEQTVGGLSAGTTYRIKFIMASEYINNDQLNLSVDGGPATLFTAPAISATFWDNWVEKTYDFTASGASALIQFSSFGLNAAGYDVGLDNVRIEAVTTSVPEPASLGLLGLGLTGMFFGKRKKS</sequence>
<dbReference type="EMBL" id="JANUGW010000001">
    <property type="protein sequence ID" value="MCS0580084.1"/>
    <property type="molecule type" value="Genomic_DNA"/>
</dbReference>
<reference evidence="3 4" key="1">
    <citation type="submission" date="2022-08" db="EMBL/GenBank/DDBJ databases">
        <title>Reclassification of Massilia species as members of the genera Telluria, Duganella, Pseudoduganella, Mokoshia gen. nov. and Zemynaea gen. nov. using orthogonal and non-orthogonal genome-based approaches.</title>
        <authorList>
            <person name="Bowman J.P."/>
        </authorList>
    </citation>
    <scope>NUCLEOTIDE SEQUENCE [LARGE SCALE GENOMIC DNA]</scope>
    <source>
        <strain evidence="3 4">JCM 31316</strain>
    </source>
</reference>
<keyword evidence="4" id="KW-1185">Reference proteome</keyword>
<protein>
    <submittedName>
        <fullName evidence="3">PEP-CTERM sorting domain-containing protein</fullName>
    </submittedName>
</protein>
<gene>
    <name evidence="3" type="ORF">NX784_00610</name>
</gene>
<evidence type="ECO:0000256" key="1">
    <source>
        <dbReference type="SAM" id="SignalP"/>
    </source>
</evidence>
<organism evidence="3 4">
    <name type="scientific">Massilia pinisoli</name>
    <dbReference type="NCBI Taxonomy" id="1772194"/>
    <lineage>
        <taxon>Bacteria</taxon>
        <taxon>Pseudomonadati</taxon>
        <taxon>Pseudomonadota</taxon>
        <taxon>Betaproteobacteria</taxon>
        <taxon>Burkholderiales</taxon>
        <taxon>Oxalobacteraceae</taxon>
        <taxon>Telluria group</taxon>
        <taxon>Massilia</taxon>
    </lineage>
</organism>
<evidence type="ECO:0000313" key="3">
    <source>
        <dbReference type="EMBL" id="MCS0580084.1"/>
    </source>
</evidence>
<evidence type="ECO:0000259" key="2">
    <source>
        <dbReference type="Pfam" id="PF07589"/>
    </source>
</evidence>
<dbReference type="InterPro" id="IPR008979">
    <property type="entry name" value="Galactose-bd-like_sf"/>
</dbReference>